<dbReference type="Gene3D" id="2.60.120.10">
    <property type="entry name" value="Jelly Rolls"/>
    <property type="match status" value="1"/>
</dbReference>
<dbReference type="InterPro" id="IPR013096">
    <property type="entry name" value="Cupin_2"/>
</dbReference>
<dbReference type="InterPro" id="IPR051610">
    <property type="entry name" value="GPI/OXD"/>
</dbReference>
<evidence type="ECO:0000313" key="3">
    <source>
        <dbReference type="EMBL" id="MBC3537030.1"/>
    </source>
</evidence>
<reference evidence="3 4" key="1">
    <citation type="submission" date="2020-08" db="EMBL/GenBank/DDBJ databases">
        <authorList>
            <person name="Liu C."/>
            <person name="Sun Q."/>
        </authorList>
    </citation>
    <scope>NUCLEOTIDE SEQUENCE [LARGE SCALE GENOMIC DNA]</scope>
    <source>
        <strain evidence="3 4">NSJ-59</strain>
    </source>
</reference>
<proteinExistence type="predicted"/>
<evidence type="ECO:0000259" key="2">
    <source>
        <dbReference type="Pfam" id="PF07883"/>
    </source>
</evidence>
<dbReference type="SUPFAM" id="SSF51182">
    <property type="entry name" value="RmlC-like cupins"/>
    <property type="match status" value="1"/>
</dbReference>
<accession>A0ABR6VJW4</accession>
<protein>
    <submittedName>
        <fullName evidence="3">Cupin domain-containing protein</fullName>
    </submittedName>
</protein>
<dbReference type="PANTHER" id="PTHR35848:SF6">
    <property type="entry name" value="CUPIN TYPE-2 DOMAIN-CONTAINING PROTEIN"/>
    <property type="match status" value="1"/>
</dbReference>
<dbReference type="Pfam" id="PF07883">
    <property type="entry name" value="Cupin_2"/>
    <property type="match status" value="1"/>
</dbReference>
<feature type="domain" description="Cupin type-2" evidence="2">
    <location>
        <begin position="41"/>
        <end position="108"/>
    </location>
</feature>
<keyword evidence="4" id="KW-1185">Reference proteome</keyword>
<name>A0ABR6VJW4_9FIRM</name>
<dbReference type="PANTHER" id="PTHR35848">
    <property type="entry name" value="OXALATE-BINDING PROTEIN"/>
    <property type="match status" value="1"/>
</dbReference>
<dbReference type="Proteomes" id="UP000606870">
    <property type="component" value="Unassembled WGS sequence"/>
</dbReference>
<dbReference type="InterPro" id="IPR011051">
    <property type="entry name" value="RmlC_Cupin_sf"/>
</dbReference>
<dbReference type="RefSeq" id="WP_186503184.1">
    <property type="nucleotide sequence ID" value="NZ_JACOGK010000018.1"/>
</dbReference>
<dbReference type="EMBL" id="JACOGK010000018">
    <property type="protein sequence ID" value="MBC3537030.1"/>
    <property type="molecule type" value="Genomic_DNA"/>
</dbReference>
<keyword evidence="1" id="KW-0479">Metal-binding</keyword>
<evidence type="ECO:0000313" key="4">
    <source>
        <dbReference type="Proteomes" id="UP000606870"/>
    </source>
</evidence>
<sequence>MIRKENRVAVEGLAGGKGPATVCHILSKEELMGHGRMYAKVILPPGSYLGFHQHIHETEPYYILSGTGEFTDNDGSVTQVTAGDCCLIEPGQSHSIANHSDEDLVFMALIYND</sequence>
<comment type="caution">
    <text evidence="3">The sequence shown here is derived from an EMBL/GenBank/DDBJ whole genome shotgun (WGS) entry which is preliminary data.</text>
</comment>
<dbReference type="InterPro" id="IPR014710">
    <property type="entry name" value="RmlC-like_jellyroll"/>
</dbReference>
<gene>
    <name evidence="3" type="ORF">H8J70_07180</name>
</gene>
<dbReference type="CDD" id="cd02221">
    <property type="entry name" value="cupin_TM1287-like"/>
    <property type="match status" value="1"/>
</dbReference>
<evidence type="ECO:0000256" key="1">
    <source>
        <dbReference type="ARBA" id="ARBA00022723"/>
    </source>
</evidence>
<organism evidence="3 4">
    <name type="scientific">Megasphaera hominis</name>
    <dbReference type="NCBI Taxonomy" id="159836"/>
    <lineage>
        <taxon>Bacteria</taxon>
        <taxon>Bacillati</taxon>
        <taxon>Bacillota</taxon>
        <taxon>Negativicutes</taxon>
        <taxon>Veillonellales</taxon>
        <taxon>Veillonellaceae</taxon>
        <taxon>Megasphaera</taxon>
    </lineage>
</organism>